<reference evidence="1 2" key="1">
    <citation type="journal article" date="2013" name="Curr. Biol.">
        <title>The Genome of the Foraminiferan Reticulomyxa filosa.</title>
        <authorList>
            <person name="Glockner G."/>
            <person name="Hulsmann N."/>
            <person name="Schleicher M."/>
            <person name="Noegel A.A."/>
            <person name="Eichinger L."/>
            <person name="Gallinger C."/>
            <person name="Pawlowski J."/>
            <person name="Sierra R."/>
            <person name="Euteneuer U."/>
            <person name="Pillet L."/>
            <person name="Moustafa A."/>
            <person name="Platzer M."/>
            <person name="Groth M."/>
            <person name="Szafranski K."/>
            <person name="Schliwa M."/>
        </authorList>
    </citation>
    <scope>NUCLEOTIDE SEQUENCE [LARGE SCALE GENOMIC DNA]</scope>
</reference>
<dbReference type="AlphaFoldDB" id="X6NXJ0"/>
<keyword evidence="2" id="KW-1185">Reference proteome</keyword>
<evidence type="ECO:0000313" key="1">
    <source>
        <dbReference type="EMBL" id="ETO30539.1"/>
    </source>
</evidence>
<name>X6NXJ0_RETFI</name>
<evidence type="ECO:0000313" key="2">
    <source>
        <dbReference type="Proteomes" id="UP000023152"/>
    </source>
</evidence>
<accession>X6NXJ0</accession>
<organism evidence="1 2">
    <name type="scientific">Reticulomyxa filosa</name>
    <dbReference type="NCBI Taxonomy" id="46433"/>
    <lineage>
        <taxon>Eukaryota</taxon>
        <taxon>Sar</taxon>
        <taxon>Rhizaria</taxon>
        <taxon>Retaria</taxon>
        <taxon>Foraminifera</taxon>
        <taxon>Monothalamids</taxon>
        <taxon>Reticulomyxidae</taxon>
        <taxon>Reticulomyxa</taxon>
    </lineage>
</organism>
<gene>
    <name evidence="1" type="ORF">RFI_06584</name>
</gene>
<proteinExistence type="predicted"/>
<dbReference type="Proteomes" id="UP000023152">
    <property type="component" value="Unassembled WGS sequence"/>
</dbReference>
<protein>
    <submittedName>
        <fullName evidence="1">Uncharacterized protein</fullName>
    </submittedName>
</protein>
<comment type="caution">
    <text evidence="1">The sequence shown here is derived from an EMBL/GenBank/DDBJ whole genome shotgun (WGS) entry which is preliminary data.</text>
</comment>
<sequence>MQDYDNAKKYAFKLINIVTTLNKNDFITPEKTKMFKELNARIFHISCLFQLVSSQPQLSGYAEEELQSLFRDANTVFGLQSVRLISFHVSLGKLFAGLLRFERVTPHFNAVENIRIRSCNKANRRKIGEMLMELVEACLIQIQNNRRTISISHFSTSNEVDYLYKFVKELLSTERDLSNEFEESPAKQSFRQNRQVVISSLFNGGCCVW</sequence>
<dbReference type="EMBL" id="ASPP01005434">
    <property type="protein sequence ID" value="ETO30539.1"/>
    <property type="molecule type" value="Genomic_DNA"/>
</dbReference>